<gene>
    <name evidence="2" type="ORF">CFR72_04480</name>
</gene>
<comment type="caution">
    <text evidence="2">The sequence shown here is derived from an EMBL/GenBank/DDBJ whole genome shotgun (WGS) entry which is preliminary data.</text>
</comment>
<accession>A0A318QDB3</accession>
<proteinExistence type="predicted"/>
<reference evidence="2 3" key="1">
    <citation type="submission" date="2017-07" db="EMBL/GenBank/DDBJ databases">
        <title>A draft genome sequence of Gluconacetobacter entanii LTH 4560.</title>
        <authorList>
            <person name="Skraban J."/>
            <person name="Cleenwerck I."/>
            <person name="Vandamme P."/>
            <person name="Trcek J."/>
        </authorList>
    </citation>
    <scope>NUCLEOTIDE SEQUENCE [LARGE SCALE GENOMIC DNA]</scope>
    <source>
        <strain evidence="2 3">LTH 4560</strain>
    </source>
</reference>
<evidence type="ECO:0000313" key="3">
    <source>
        <dbReference type="Proteomes" id="UP000248301"/>
    </source>
</evidence>
<evidence type="ECO:0000313" key="2">
    <source>
        <dbReference type="EMBL" id="PYD63947.1"/>
    </source>
</evidence>
<feature type="compositionally biased region" description="Basic and acidic residues" evidence="1">
    <location>
        <begin position="106"/>
        <end position="115"/>
    </location>
</feature>
<feature type="region of interest" description="Disordered" evidence="1">
    <location>
        <begin position="91"/>
        <end position="129"/>
    </location>
</feature>
<dbReference type="EMBL" id="NKUF01000006">
    <property type="protein sequence ID" value="PYD63947.1"/>
    <property type="molecule type" value="Genomic_DNA"/>
</dbReference>
<sequence>MRWRAAFEEGVDFSEDIEARALVFIAEAGKVAPSCPVPHLVNMRQTAALQMMRLLSRGLMADNVTPSAMIDAHQKWTNLQALVLAAEVAREGDSRSPIKTLGGRPRPGETPEQARLRRSAQGVRMGGAA</sequence>
<dbReference type="Proteomes" id="UP000248301">
    <property type="component" value="Unassembled WGS sequence"/>
</dbReference>
<evidence type="ECO:0000256" key="1">
    <source>
        <dbReference type="SAM" id="MobiDB-lite"/>
    </source>
</evidence>
<dbReference type="AlphaFoldDB" id="A0A318QDB3"/>
<name>A0A318QDB3_9PROT</name>
<organism evidence="2 3">
    <name type="scientific">Gluconacetobacter entanii</name>
    <dbReference type="NCBI Taxonomy" id="108528"/>
    <lineage>
        <taxon>Bacteria</taxon>
        <taxon>Pseudomonadati</taxon>
        <taxon>Pseudomonadota</taxon>
        <taxon>Alphaproteobacteria</taxon>
        <taxon>Acetobacterales</taxon>
        <taxon>Acetobacteraceae</taxon>
        <taxon>Gluconacetobacter</taxon>
    </lineage>
</organism>
<protein>
    <submittedName>
        <fullName evidence="2">Uncharacterized protein</fullName>
    </submittedName>
</protein>